<evidence type="ECO:0000256" key="10">
    <source>
        <dbReference type="ARBA" id="ARBA00022801"/>
    </source>
</evidence>
<evidence type="ECO:0000256" key="4">
    <source>
        <dbReference type="ARBA" id="ARBA00012036"/>
    </source>
</evidence>
<dbReference type="GO" id="GO:0006309">
    <property type="term" value="P:apoptotic DNA fragmentation"/>
    <property type="evidence" value="ECO:0007669"/>
    <property type="project" value="TreeGrafter"/>
</dbReference>
<name>A0AAJ8B8X6_LATCA</name>
<keyword evidence="9" id="KW-0255">Endonuclease</keyword>
<keyword evidence="8 19" id="KW-0732">Signal</keyword>
<accession>A0AAJ8B8X6</accession>
<evidence type="ECO:0000256" key="2">
    <source>
        <dbReference type="ARBA" id="ARBA00004371"/>
    </source>
</evidence>
<proteinExistence type="inferred from homology"/>
<feature type="chain" id="PRO_5042548960" description="Deoxyribonuclease-2-alpha" evidence="19">
    <location>
        <begin position="18"/>
        <end position="344"/>
    </location>
</feature>
<dbReference type="Proteomes" id="UP000694890">
    <property type="component" value="Linkage group LG9"/>
</dbReference>
<keyword evidence="11" id="KW-1015">Disulfide bond</keyword>
<comment type="catalytic activity">
    <reaction evidence="1">
        <text>Endonucleolytic cleavage to nucleoside 3'-phosphates and 3'-phosphooligonucleotide end-products.</text>
        <dbReference type="EC" id="3.1.22.1"/>
    </reaction>
</comment>
<organism evidence="20 21">
    <name type="scientific">Lates calcarifer</name>
    <name type="common">Barramundi</name>
    <name type="synonym">Holocentrus calcarifer</name>
    <dbReference type="NCBI Taxonomy" id="8187"/>
    <lineage>
        <taxon>Eukaryota</taxon>
        <taxon>Metazoa</taxon>
        <taxon>Chordata</taxon>
        <taxon>Craniata</taxon>
        <taxon>Vertebrata</taxon>
        <taxon>Euteleostomi</taxon>
        <taxon>Actinopterygii</taxon>
        <taxon>Neopterygii</taxon>
        <taxon>Teleostei</taxon>
        <taxon>Neoteleostei</taxon>
        <taxon>Acanthomorphata</taxon>
        <taxon>Carangaria</taxon>
        <taxon>Carangaria incertae sedis</taxon>
        <taxon>Centropomidae</taxon>
        <taxon>Lates</taxon>
    </lineage>
</organism>
<dbReference type="AlphaFoldDB" id="A0AAJ8B8X6"/>
<protein>
    <recommendedName>
        <fullName evidence="14">Deoxyribonuclease-2-alpha</fullName>
        <ecNumber evidence="4">3.1.22.1</ecNumber>
    </recommendedName>
    <alternativeName>
        <fullName evidence="15">Acid DNase</fullName>
    </alternativeName>
    <alternativeName>
        <fullName evidence="17">Deoxyribonuclease II alpha</fullName>
    </alternativeName>
    <alternativeName>
        <fullName evidence="16">Lysosomal DNase II</fullName>
    </alternativeName>
</protein>
<evidence type="ECO:0000256" key="12">
    <source>
        <dbReference type="ARBA" id="ARBA00023180"/>
    </source>
</evidence>
<evidence type="ECO:0000256" key="7">
    <source>
        <dbReference type="ARBA" id="ARBA00022722"/>
    </source>
</evidence>
<evidence type="ECO:0000256" key="1">
    <source>
        <dbReference type="ARBA" id="ARBA00000447"/>
    </source>
</evidence>
<dbReference type="InterPro" id="IPR004947">
    <property type="entry name" value="DNase_II"/>
</dbReference>
<dbReference type="RefSeq" id="XP_050928593.1">
    <property type="nucleotide sequence ID" value="XM_051072636.1"/>
</dbReference>
<comment type="function">
    <text evidence="18">Hydrolyzes DNA under acidic conditions with a preference for double-stranded DNA. Plays a major role in the clearance of nucleic acids generated through apoptosis, hence preventing autoinflammation. Necessary for proper fetal development and for definitive erythropoiesis in fetal liver and bone marrow, where it degrades nuclear DNA expelled from erythroid precursor cells.</text>
</comment>
<reference evidence="21" key="1">
    <citation type="submission" date="2025-08" db="UniProtKB">
        <authorList>
            <consortium name="RefSeq"/>
        </authorList>
    </citation>
    <scope>IDENTIFICATION</scope>
    <source>
        <tissue evidence="21">Brain</tissue>
    </source>
</reference>
<evidence type="ECO:0000313" key="20">
    <source>
        <dbReference type="Proteomes" id="UP000694890"/>
    </source>
</evidence>
<evidence type="ECO:0000256" key="3">
    <source>
        <dbReference type="ARBA" id="ARBA00007527"/>
    </source>
</evidence>
<evidence type="ECO:0000313" key="21">
    <source>
        <dbReference type="RefSeq" id="XP_050928593.1"/>
    </source>
</evidence>
<evidence type="ECO:0000256" key="15">
    <source>
        <dbReference type="ARBA" id="ARBA00041393"/>
    </source>
</evidence>
<gene>
    <name evidence="21" type="primary">LOC108875544</name>
</gene>
<evidence type="ECO:0000256" key="13">
    <source>
        <dbReference type="ARBA" id="ARBA00023228"/>
    </source>
</evidence>
<keyword evidence="10" id="KW-0378">Hydrolase</keyword>
<dbReference type="GO" id="GO:0005764">
    <property type="term" value="C:lysosome"/>
    <property type="evidence" value="ECO:0007669"/>
    <property type="project" value="UniProtKB-SubCell"/>
</dbReference>
<keyword evidence="13" id="KW-0458">Lysosome</keyword>
<evidence type="ECO:0000256" key="5">
    <source>
        <dbReference type="ARBA" id="ARBA00022473"/>
    </source>
</evidence>
<dbReference type="GO" id="GO:0004531">
    <property type="term" value="F:deoxyribonuclease II activity"/>
    <property type="evidence" value="ECO:0007669"/>
    <property type="project" value="UniProtKB-EC"/>
</dbReference>
<evidence type="ECO:0000256" key="18">
    <source>
        <dbReference type="ARBA" id="ARBA00045381"/>
    </source>
</evidence>
<comment type="similarity">
    <text evidence="3">Belongs to the DNase II family.</text>
</comment>
<sequence>MWRFVLAVSLLCCSSDASVTCKDENGGQVDWFILYKAPYQRGQLTGLEYIYIGPDAHGKVTKRTGTDIKGILANTLRPIFTSTMPKDFGFISYSDQPPDGRSVSNTHGHSKGVLMVDKTGDQGVWLLHSTPRFPLRDQNIFWPNGGAANAQTFICVTFKYDQFRAIGKHLQYIGAFPFDHHIPDSFHKELKDARDGVRLPPVSTFQSLTSRGGQLFGSIAKQQSNIVTVGDLYVSIASLPEVNSDLYVQTWLERSGTPAKSFCPPQGKKVQNIESIHVTGLGEWERTKDHSKWCVATDQNRPWTCIADVNRADSQFKRRGGALCIMDKDITDTFSLFVMRAELC</sequence>
<evidence type="ECO:0000256" key="16">
    <source>
        <dbReference type="ARBA" id="ARBA00041918"/>
    </source>
</evidence>
<dbReference type="EC" id="3.1.22.1" evidence="4"/>
<dbReference type="PANTHER" id="PTHR10858:SF9">
    <property type="entry name" value="DEOXYRIBONUCLEASE-2-ALPHA"/>
    <property type="match status" value="1"/>
</dbReference>
<evidence type="ECO:0000256" key="9">
    <source>
        <dbReference type="ARBA" id="ARBA00022759"/>
    </source>
</evidence>
<evidence type="ECO:0000256" key="8">
    <source>
        <dbReference type="ARBA" id="ARBA00022729"/>
    </source>
</evidence>
<keyword evidence="7" id="KW-0540">Nuclease</keyword>
<evidence type="ECO:0000256" key="14">
    <source>
        <dbReference type="ARBA" id="ARBA00039868"/>
    </source>
</evidence>
<evidence type="ECO:0000256" key="17">
    <source>
        <dbReference type="ARBA" id="ARBA00043033"/>
    </source>
</evidence>
<keyword evidence="6" id="KW-0053">Apoptosis</keyword>
<keyword evidence="5" id="KW-0217">Developmental protein</keyword>
<comment type="subcellular location">
    <subcellularLocation>
        <location evidence="2">Lysosome</location>
    </subcellularLocation>
</comment>
<dbReference type="Pfam" id="PF03265">
    <property type="entry name" value="DNase_II"/>
    <property type="match status" value="1"/>
</dbReference>
<dbReference type="PANTHER" id="PTHR10858">
    <property type="entry name" value="DEOXYRIBONUCLEASE II"/>
    <property type="match status" value="1"/>
</dbReference>
<evidence type="ECO:0000256" key="6">
    <source>
        <dbReference type="ARBA" id="ARBA00022703"/>
    </source>
</evidence>
<feature type="signal peptide" evidence="19">
    <location>
        <begin position="1"/>
        <end position="17"/>
    </location>
</feature>
<keyword evidence="12" id="KW-0325">Glycoprotein</keyword>
<evidence type="ECO:0000256" key="11">
    <source>
        <dbReference type="ARBA" id="ARBA00023157"/>
    </source>
</evidence>
<evidence type="ECO:0000256" key="19">
    <source>
        <dbReference type="SAM" id="SignalP"/>
    </source>
</evidence>
<dbReference type="GeneID" id="108875544"/>